<feature type="region of interest" description="Disordered" evidence="1">
    <location>
        <begin position="29"/>
        <end position="49"/>
    </location>
</feature>
<evidence type="ECO:0000313" key="2">
    <source>
        <dbReference type="EMBL" id="MWG34394.1"/>
    </source>
</evidence>
<protein>
    <recommendedName>
        <fullName evidence="4">Secreted protein containing C-terminal beta-propeller domain</fullName>
    </recommendedName>
</protein>
<dbReference type="InterPro" id="IPR019198">
    <property type="entry name" value="Beta_propeller_containing"/>
</dbReference>
<evidence type="ECO:0000313" key="3">
    <source>
        <dbReference type="Proteomes" id="UP000451471"/>
    </source>
</evidence>
<reference evidence="2 3" key="1">
    <citation type="submission" date="2019-12" db="EMBL/GenBank/DDBJ databases">
        <title>Halocatena pleomorpha gen. nov. sp. nov., an extremely halophilic archaeon of family Halobacteriaceae isolated from saltpan soil.</title>
        <authorList>
            <person name="Pal Y."/>
            <person name="Verma A."/>
            <person name="Krishnamurthi S."/>
            <person name="Kumar P."/>
        </authorList>
    </citation>
    <scope>NUCLEOTIDE SEQUENCE [LARGE SCALE GENOMIC DNA]</scope>
    <source>
        <strain evidence="2 3">JCM 16495</strain>
    </source>
</reference>
<name>A0A6B0GI24_9EURY</name>
<feature type="region of interest" description="Disordered" evidence="1">
    <location>
        <begin position="630"/>
        <end position="653"/>
    </location>
</feature>
<dbReference type="PIRSF" id="PIRSF006425">
    <property type="entry name" value="UCP006425_WD40"/>
    <property type="match status" value="1"/>
</dbReference>
<sequence>MRTSITVVLVAALVVATAGVTAVVGPALTDSLTAPEPGTDTDEPLSLVTSDSDDSYAAYLADGRSRGGYYGVGVGGVAGGGDGAVVDTAAGAELTESASASAPRAEADGAASAGAPAHSSTNVQVEGIDEADVIETDGRYIYYSGTRGDATQVVAALPADSPAHVANVPEGGRLFLVGETLVVVGHQRVAGYDVSDPENPTQAWERALDAQVRTSRMTEGRLFLVLSTAPQACPVEPVEGADVACTDVLHPRAPMPVDTTYTVTTLDPHEGAIGERVSFVGSYRSVVSMTHDALYVTYTERTDGREAMLEYLLADGRSELPAPVVDRLETVEGYDLSPQARAVEVQATLDGWLRGLSPEIRHTKQRAIAEGYEQFLDDRKRSLTTTHLVRVSTDDLSVEATGSVPGEPLDQFAIGEHDGHLRVATTVGGSVAPWSDVETENDLYVLDSETLERTGEVTGMGVNERIYSVRFDGDRGYVVTFRQVDPYHVLDLSDPRNPTVEGALKLPGVSTYLHPLGDDQVLGVGQEDGRVKLVVFDSRDPTDPTIAHERVLDARWSAAAHNHHAFLLDARKEVFFLPTEHGGHVFDYSLDRVADVDVDRPRRAVYIGDHLYVAGHSELVVVDQRTWNETARLPLPGGPDDGRGDDGDTNATR</sequence>
<proteinExistence type="predicted"/>
<keyword evidence="3" id="KW-1185">Reference proteome</keyword>
<dbReference type="OrthoDB" id="28968at2157"/>
<feature type="compositionally biased region" description="Low complexity" evidence="1">
    <location>
        <begin position="97"/>
        <end position="120"/>
    </location>
</feature>
<gene>
    <name evidence="2" type="ORF">GQS65_07805</name>
</gene>
<feature type="region of interest" description="Disordered" evidence="1">
    <location>
        <begin position="97"/>
        <end position="124"/>
    </location>
</feature>
<comment type="caution">
    <text evidence="2">The sequence shown here is derived from an EMBL/GenBank/DDBJ whole genome shotgun (WGS) entry which is preliminary data.</text>
</comment>
<dbReference type="SUPFAM" id="SSF50969">
    <property type="entry name" value="YVTN repeat-like/Quinoprotein amine dehydrogenase"/>
    <property type="match status" value="1"/>
</dbReference>
<accession>A0A6B0GI24</accession>
<dbReference type="InterPro" id="IPR014441">
    <property type="entry name" value="UCP006425_b-propeller"/>
</dbReference>
<dbReference type="AlphaFoldDB" id="A0A6B0GI24"/>
<dbReference type="RefSeq" id="WP_158204081.1">
    <property type="nucleotide sequence ID" value="NZ_WSZK01000015.1"/>
</dbReference>
<dbReference type="Pfam" id="PF09826">
    <property type="entry name" value="Beta_propel"/>
    <property type="match status" value="1"/>
</dbReference>
<organism evidence="2 3">
    <name type="scientific">Halomarina oriensis</name>
    <dbReference type="NCBI Taxonomy" id="671145"/>
    <lineage>
        <taxon>Archaea</taxon>
        <taxon>Methanobacteriati</taxon>
        <taxon>Methanobacteriota</taxon>
        <taxon>Stenosarchaea group</taxon>
        <taxon>Halobacteria</taxon>
        <taxon>Halobacteriales</taxon>
        <taxon>Natronomonadaceae</taxon>
        <taxon>Halomarina</taxon>
    </lineage>
</organism>
<dbReference type="InterPro" id="IPR011044">
    <property type="entry name" value="Quino_amine_DH_bsu"/>
</dbReference>
<dbReference type="Proteomes" id="UP000451471">
    <property type="component" value="Unassembled WGS sequence"/>
</dbReference>
<evidence type="ECO:0000256" key="1">
    <source>
        <dbReference type="SAM" id="MobiDB-lite"/>
    </source>
</evidence>
<dbReference type="EMBL" id="WSZK01000015">
    <property type="protein sequence ID" value="MWG34394.1"/>
    <property type="molecule type" value="Genomic_DNA"/>
</dbReference>
<evidence type="ECO:0008006" key="4">
    <source>
        <dbReference type="Google" id="ProtNLM"/>
    </source>
</evidence>